<dbReference type="InterPro" id="IPR038637">
    <property type="entry name" value="NPCBM_sf"/>
</dbReference>
<evidence type="ECO:0000256" key="1">
    <source>
        <dbReference type="SAM" id="SignalP"/>
    </source>
</evidence>
<sequence length="248" mass="27577">MLKALKGFKGFIIGFMCCAILTTSVAYAQDSTQIEVYFNNLKYMIDGVQKKPIVNQGFIHSGTTYVPLRFISEALGKEVTWDGETDTIWVGKKLGKTVLLSDMNYARVDGAALNDYLTFDKWNAKDDKSHAYGSEFVIAGTSYSHGLGIYLGELSEGWGSIDYNLKGNYKQIYGYLGIDDYDKNSLAVGKVHIYGDGKEIYTSPGLKGGDEPLRVEVNLTGVLKLRIKFESNKKDDLDLVFTEAHLVQ</sequence>
<protein>
    <recommendedName>
        <fullName evidence="2">Glycosyl hydrolase family 98 putative carbohydrate-binding module domain-containing protein</fullName>
    </recommendedName>
</protein>
<dbReference type="InterPro" id="IPR008979">
    <property type="entry name" value="Galactose-bd-like_sf"/>
</dbReference>
<dbReference type="Pfam" id="PF07833">
    <property type="entry name" value="Cu_amine_oxidN1"/>
    <property type="match status" value="1"/>
</dbReference>
<keyword evidence="1" id="KW-0732">Signal</keyword>
<evidence type="ECO:0000259" key="2">
    <source>
        <dbReference type="SMART" id="SM00776"/>
    </source>
</evidence>
<reference evidence="4" key="1">
    <citation type="submission" date="2018-11" db="EMBL/GenBank/DDBJ databases">
        <title>Complete genome sequence of Paenibacillus sp. ML311-T8.</title>
        <authorList>
            <person name="Nam Y.-D."/>
            <person name="Kang J."/>
            <person name="Chung W.-H."/>
            <person name="Park Y.S."/>
        </authorList>
    </citation>
    <scope>NUCLEOTIDE SEQUENCE [LARGE SCALE GENOMIC DNA]</scope>
    <source>
        <strain evidence="4">ML311-T8</strain>
    </source>
</reference>
<dbReference type="Gene3D" id="3.30.457.10">
    <property type="entry name" value="Copper amine oxidase-like, N-terminal domain"/>
    <property type="match status" value="1"/>
</dbReference>
<dbReference type="Pfam" id="PF08305">
    <property type="entry name" value="NPCBM"/>
    <property type="match status" value="1"/>
</dbReference>
<dbReference type="AlphaFoldDB" id="A0A6B8RJJ9"/>
<accession>A0A6B8RJJ9</accession>
<evidence type="ECO:0000313" key="3">
    <source>
        <dbReference type="EMBL" id="QGQ95904.1"/>
    </source>
</evidence>
<dbReference type="SUPFAM" id="SSF55383">
    <property type="entry name" value="Copper amine oxidase, domain N"/>
    <property type="match status" value="1"/>
</dbReference>
<name>A0A6B8RJJ9_9BACL</name>
<dbReference type="Proteomes" id="UP000426246">
    <property type="component" value="Chromosome"/>
</dbReference>
<feature type="chain" id="PRO_5025673654" description="Glycosyl hydrolase family 98 putative carbohydrate-binding module domain-containing protein" evidence="1">
    <location>
        <begin position="29"/>
        <end position="248"/>
    </location>
</feature>
<dbReference type="InterPro" id="IPR013222">
    <property type="entry name" value="Glyco_hyd_98_carb-bd"/>
</dbReference>
<dbReference type="EMBL" id="CP034235">
    <property type="protein sequence ID" value="QGQ95904.1"/>
    <property type="molecule type" value="Genomic_DNA"/>
</dbReference>
<dbReference type="RefSeq" id="WP_155700938.1">
    <property type="nucleotide sequence ID" value="NZ_CP034235.1"/>
</dbReference>
<gene>
    <name evidence="3" type="ORF">EHS13_13970</name>
</gene>
<organism evidence="3 4">
    <name type="scientific">Paenibacillus psychroresistens</name>
    <dbReference type="NCBI Taxonomy" id="1778678"/>
    <lineage>
        <taxon>Bacteria</taxon>
        <taxon>Bacillati</taxon>
        <taxon>Bacillota</taxon>
        <taxon>Bacilli</taxon>
        <taxon>Bacillales</taxon>
        <taxon>Paenibacillaceae</taxon>
        <taxon>Paenibacillus</taxon>
    </lineage>
</organism>
<feature type="signal peptide" evidence="1">
    <location>
        <begin position="1"/>
        <end position="28"/>
    </location>
</feature>
<dbReference type="SUPFAM" id="SSF49785">
    <property type="entry name" value="Galactose-binding domain-like"/>
    <property type="match status" value="1"/>
</dbReference>
<dbReference type="Gene3D" id="2.60.120.1060">
    <property type="entry name" value="NPCBM/NEW2 domain"/>
    <property type="match status" value="1"/>
</dbReference>
<dbReference type="OrthoDB" id="366502at2"/>
<feature type="domain" description="Glycosyl hydrolase family 98 putative carbohydrate-binding module" evidence="2">
    <location>
        <begin position="94"/>
        <end position="248"/>
    </location>
</feature>
<dbReference type="InterPro" id="IPR012854">
    <property type="entry name" value="Cu_amine_oxidase-like_N"/>
</dbReference>
<dbReference type="SMART" id="SM00776">
    <property type="entry name" value="NPCBM"/>
    <property type="match status" value="1"/>
</dbReference>
<dbReference type="KEGG" id="ppsc:EHS13_13970"/>
<keyword evidence="4" id="KW-1185">Reference proteome</keyword>
<evidence type="ECO:0000313" key="4">
    <source>
        <dbReference type="Proteomes" id="UP000426246"/>
    </source>
</evidence>
<proteinExistence type="predicted"/>
<dbReference type="InterPro" id="IPR036582">
    <property type="entry name" value="Mao_N_sf"/>
</dbReference>